<feature type="region of interest" description="Disordered" evidence="1">
    <location>
        <begin position="1"/>
        <end position="23"/>
    </location>
</feature>
<protein>
    <recommendedName>
        <fullName evidence="4">BTB domain-containing protein</fullName>
    </recommendedName>
</protein>
<dbReference type="OMA" id="AHICENC"/>
<gene>
    <name evidence="2" type="ORF">HYPSUDRAFT_86633</name>
</gene>
<evidence type="ECO:0000256" key="1">
    <source>
        <dbReference type="SAM" id="MobiDB-lite"/>
    </source>
</evidence>
<evidence type="ECO:0000313" key="3">
    <source>
        <dbReference type="Proteomes" id="UP000054270"/>
    </source>
</evidence>
<dbReference type="STRING" id="945553.A0A0D2P474"/>
<accession>A0A0D2P474</accession>
<name>A0A0D2P474_HYPSF</name>
<reference evidence="3" key="1">
    <citation type="submission" date="2014-04" db="EMBL/GenBank/DDBJ databases">
        <title>Evolutionary Origins and Diversification of the Mycorrhizal Mutualists.</title>
        <authorList>
            <consortium name="DOE Joint Genome Institute"/>
            <consortium name="Mycorrhizal Genomics Consortium"/>
            <person name="Kohler A."/>
            <person name="Kuo A."/>
            <person name="Nagy L.G."/>
            <person name="Floudas D."/>
            <person name="Copeland A."/>
            <person name="Barry K.W."/>
            <person name="Cichocki N."/>
            <person name="Veneault-Fourrey C."/>
            <person name="LaButti K."/>
            <person name="Lindquist E.A."/>
            <person name="Lipzen A."/>
            <person name="Lundell T."/>
            <person name="Morin E."/>
            <person name="Murat C."/>
            <person name="Riley R."/>
            <person name="Ohm R."/>
            <person name="Sun H."/>
            <person name="Tunlid A."/>
            <person name="Henrissat B."/>
            <person name="Grigoriev I.V."/>
            <person name="Hibbett D.S."/>
            <person name="Martin F."/>
        </authorList>
    </citation>
    <scope>NUCLEOTIDE SEQUENCE [LARGE SCALE GENOMIC DNA]</scope>
    <source>
        <strain evidence="3">FD-334 SS-4</strain>
    </source>
</reference>
<dbReference type="OrthoDB" id="3184970at2759"/>
<dbReference type="AlphaFoldDB" id="A0A0D2P474"/>
<proteinExistence type="predicted"/>
<dbReference type="EMBL" id="KN817542">
    <property type="protein sequence ID" value="KJA23511.1"/>
    <property type="molecule type" value="Genomic_DNA"/>
</dbReference>
<evidence type="ECO:0000313" key="2">
    <source>
        <dbReference type="EMBL" id="KJA23511.1"/>
    </source>
</evidence>
<organism evidence="2 3">
    <name type="scientific">Hypholoma sublateritium (strain FD-334 SS-4)</name>
    <dbReference type="NCBI Taxonomy" id="945553"/>
    <lineage>
        <taxon>Eukaryota</taxon>
        <taxon>Fungi</taxon>
        <taxon>Dikarya</taxon>
        <taxon>Basidiomycota</taxon>
        <taxon>Agaricomycotina</taxon>
        <taxon>Agaricomycetes</taxon>
        <taxon>Agaricomycetidae</taxon>
        <taxon>Agaricales</taxon>
        <taxon>Agaricineae</taxon>
        <taxon>Strophariaceae</taxon>
        <taxon>Hypholoma</taxon>
    </lineage>
</organism>
<dbReference type="InterPro" id="IPR011333">
    <property type="entry name" value="SKP1/BTB/POZ_sf"/>
</dbReference>
<keyword evidence="3" id="KW-1185">Reference proteome</keyword>
<evidence type="ECO:0008006" key="4">
    <source>
        <dbReference type="Google" id="ProtNLM"/>
    </source>
</evidence>
<sequence length="295" mass="33065">MADITVAGPSNSNQPLLDKTHEGFPETNGTDLVIRSSDGFLFHLHRKYLEATTGSFPGPEFDTHGEVIQLSEPADVLALLFQFVTPARQPHLRGLRFSLLDPLAEAANKYEVFSAMNICENRLMEHTSAYPRQTMMHGLKHDYPLLVARASLSLARAPLLTIIDHLPVHCITPWIEYHEAWKCIFKDVINSCIKDNAHICENCRSSLILWVMDLEATATLATLSSKITQQTPTPSQPRACIAPVDRTSPYSSILTLSRCKQPNEVMILTCRTLQDRIKAVPPFSQFMKGKRQRGT</sequence>
<dbReference type="SUPFAM" id="SSF54695">
    <property type="entry name" value="POZ domain"/>
    <property type="match status" value="1"/>
</dbReference>
<dbReference type="Proteomes" id="UP000054270">
    <property type="component" value="Unassembled WGS sequence"/>
</dbReference>